<dbReference type="FunFam" id="3.90.550.10:FF:000075">
    <property type="entry name" value="Probable UDP-N-acetylglucosamine pyrophosphorylase"/>
    <property type="match status" value="1"/>
</dbReference>
<evidence type="ECO:0000256" key="2">
    <source>
        <dbReference type="ARBA" id="ARBA00010401"/>
    </source>
</evidence>
<evidence type="ECO:0000256" key="5">
    <source>
        <dbReference type="ARBA" id="ARBA00022695"/>
    </source>
</evidence>
<comment type="catalytic activity">
    <reaction evidence="6">
        <text>N-acetyl-alpha-D-glucosamine 1-phosphate + UTP + H(+) = UDP-N-acetyl-alpha-D-glucosamine + diphosphate</text>
        <dbReference type="Rhea" id="RHEA:13509"/>
        <dbReference type="ChEBI" id="CHEBI:15378"/>
        <dbReference type="ChEBI" id="CHEBI:33019"/>
        <dbReference type="ChEBI" id="CHEBI:46398"/>
        <dbReference type="ChEBI" id="CHEBI:57705"/>
        <dbReference type="ChEBI" id="CHEBI:57776"/>
        <dbReference type="EC" id="2.7.7.23"/>
    </reaction>
</comment>
<gene>
    <name evidence="7" type="ORF">V9T40_008009</name>
</gene>
<evidence type="ECO:0000313" key="7">
    <source>
        <dbReference type="EMBL" id="KAK7602420.1"/>
    </source>
</evidence>
<evidence type="ECO:0000313" key="8">
    <source>
        <dbReference type="Proteomes" id="UP001367676"/>
    </source>
</evidence>
<dbReference type="EC" id="2.7.7.23" evidence="3"/>
<reference evidence="7 8" key="1">
    <citation type="submission" date="2024-03" db="EMBL/GenBank/DDBJ databases">
        <title>Adaptation during the transition from Ophiocordyceps entomopathogen to insect associate is accompanied by gene loss and intensified selection.</title>
        <authorList>
            <person name="Ward C.M."/>
            <person name="Onetto C.A."/>
            <person name="Borneman A.R."/>
        </authorList>
    </citation>
    <scope>NUCLEOTIDE SEQUENCE [LARGE SCALE GENOMIC DNA]</scope>
    <source>
        <strain evidence="7">AWRI1</strain>
        <tissue evidence="7">Single Adult Female</tissue>
    </source>
</reference>
<dbReference type="SUPFAM" id="SSF53448">
    <property type="entry name" value="Nucleotide-diphospho-sugar transferases"/>
    <property type="match status" value="1"/>
</dbReference>
<dbReference type="InterPro" id="IPR002618">
    <property type="entry name" value="UDPGP_fam"/>
</dbReference>
<comment type="similarity">
    <text evidence="2">Belongs to the UDPGP type 1 family.</text>
</comment>
<dbReference type="CDD" id="cd04193">
    <property type="entry name" value="UDPGlcNAc_PPase"/>
    <property type="match status" value="1"/>
</dbReference>
<dbReference type="GO" id="GO:0006048">
    <property type="term" value="P:UDP-N-acetylglucosamine biosynthetic process"/>
    <property type="evidence" value="ECO:0007669"/>
    <property type="project" value="TreeGrafter"/>
</dbReference>
<dbReference type="GO" id="GO:0003977">
    <property type="term" value="F:UDP-N-acetylglucosamine diphosphorylase activity"/>
    <property type="evidence" value="ECO:0007669"/>
    <property type="project" value="UniProtKB-EC"/>
</dbReference>
<keyword evidence="5" id="KW-0548">Nucleotidyltransferase</keyword>
<comment type="caution">
    <text evidence="7">The sequence shown here is derived from an EMBL/GenBank/DDBJ whole genome shotgun (WGS) entry which is preliminary data.</text>
</comment>
<evidence type="ECO:0000256" key="3">
    <source>
        <dbReference type="ARBA" id="ARBA00012457"/>
    </source>
</evidence>
<dbReference type="Gene3D" id="3.90.550.10">
    <property type="entry name" value="Spore Coat Polysaccharide Biosynthesis Protein SpsA, Chain A"/>
    <property type="match status" value="1"/>
</dbReference>
<keyword evidence="8" id="KW-1185">Reference proteome</keyword>
<organism evidence="7 8">
    <name type="scientific">Parthenolecanium corni</name>
    <dbReference type="NCBI Taxonomy" id="536013"/>
    <lineage>
        <taxon>Eukaryota</taxon>
        <taxon>Metazoa</taxon>
        <taxon>Ecdysozoa</taxon>
        <taxon>Arthropoda</taxon>
        <taxon>Hexapoda</taxon>
        <taxon>Insecta</taxon>
        <taxon>Pterygota</taxon>
        <taxon>Neoptera</taxon>
        <taxon>Paraneoptera</taxon>
        <taxon>Hemiptera</taxon>
        <taxon>Sternorrhyncha</taxon>
        <taxon>Coccoidea</taxon>
        <taxon>Coccidae</taxon>
        <taxon>Parthenolecanium</taxon>
    </lineage>
</organism>
<dbReference type="PANTHER" id="PTHR11952:SF2">
    <property type="entry name" value="LD24639P"/>
    <property type="match status" value="1"/>
</dbReference>
<dbReference type="AlphaFoldDB" id="A0AAN9Y9H1"/>
<name>A0AAN9Y9H1_9HEMI</name>
<dbReference type="PANTHER" id="PTHR11952">
    <property type="entry name" value="UDP- GLUCOSE PYROPHOSPHORYLASE"/>
    <property type="match status" value="1"/>
</dbReference>
<protein>
    <recommendedName>
        <fullName evidence="3">UDP-N-acetylglucosamine diphosphorylase</fullName>
        <ecNumber evidence="3">2.7.7.23</ecNumber>
    </recommendedName>
</protein>
<evidence type="ECO:0000256" key="4">
    <source>
        <dbReference type="ARBA" id="ARBA00022679"/>
    </source>
</evidence>
<dbReference type="EMBL" id="JBBCAQ010000008">
    <property type="protein sequence ID" value="KAK7602420.1"/>
    <property type="molecule type" value="Genomic_DNA"/>
</dbReference>
<dbReference type="Pfam" id="PF01704">
    <property type="entry name" value="UDPGP"/>
    <property type="match status" value="1"/>
</dbReference>
<comment type="pathway">
    <text evidence="1">Nucleotide-sugar biosynthesis; UDP-N-acetyl-alpha-D-glucosamine biosynthesis; UDP-N-acetyl-alpha-D-glucosamine from N-acetyl-alpha-D-glucosamine 1-phosphate: step 1/1.</text>
</comment>
<accession>A0AAN9Y9H1</accession>
<dbReference type="InterPro" id="IPR029044">
    <property type="entry name" value="Nucleotide-diphossugar_trans"/>
</dbReference>
<sequence>MSDISALKSTLTSYGQEHLLQFWDSLTDVEKGQLMDDIDSINFESVIVDFKKVTSELKTNGRTDDHIKPVPKSLFGDINETPQDTLKKYEDDGLRLIADSKLAVLVLAGGQGTRLGVSYPKGMYDVGLPSRKTLFQLQAERIQKLQNLACERHNKQGEITWFIMTSGATAQPTKEFLEEHEYFGLDKNNVIMFQQFQLPAFTFEGRIILQDKHRVSMSPDGNGGLYRALRDRKILDEMEIRGIEFVHAFSIDNILTKVGDPLFVGFCIAQRSDCGVKVIEKIVPEESIGVVCMVNEKWQVLEYSEISEQNAAKRDEDGSLLFKAGNICNHVFSTKFLRRIAENFAHQLQLHIAKKKIQYVDSNGTQIKPKQPNGIKMEKFIFDVFPFSEKLVVWEVNRDEEFSALKNADDVGKDCPSTARQSVFRLHRKWIEQAGGKFDSEDVICEISPLVSYAGENLESLVKGKTFSSPTELKSHCD</sequence>
<evidence type="ECO:0000256" key="6">
    <source>
        <dbReference type="ARBA" id="ARBA00048493"/>
    </source>
</evidence>
<keyword evidence="4" id="KW-0808">Transferase</keyword>
<dbReference type="Proteomes" id="UP001367676">
    <property type="component" value="Unassembled WGS sequence"/>
</dbReference>
<evidence type="ECO:0000256" key="1">
    <source>
        <dbReference type="ARBA" id="ARBA00005208"/>
    </source>
</evidence>
<proteinExistence type="inferred from homology"/>
<dbReference type="InterPro" id="IPR039741">
    <property type="entry name" value="UDP-sugar_pyrophosphorylase"/>
</dbReference>